<protein>
    <submittedName>
        <fullName evidence="1">Uncharacterized protein</fullName>
    </submittedName>
</protein>
<proteinExistence type="predicted"/>
<dbReference type="EMBL" id="JAEUBD010000983">
    <property type="protein sequence ID" value="KAH3670095.1"/>
    <property type="molecule type" value="Genomic_DNA"/>
</dbReference>
<gene>
    <name evidence="1" type="ORF">OGATHE_002908</name>
</gene>
<evidence type="ECO:0000313" key="2">
    <source>
        <dbReference type="Proteomes" id="UP000788993"/>
    </source>
</evidence>
<organism evidence="1 2">
    <name type="scientific">Ogataea polymorpha</name>
    <dbReference type="NCBI Taxonomy" id="460523"/>
    <lineage>
        <taxon>Eukaryota</taxon>
        <taxon>Fungi</taxon>
        <taxon>Dikarya</taxon>
        <taxon>Ascomycota</taxon>
        <taxon>Saccharomycotina</taxon>
        <taxon>Pichiomycetes</taxon>
        <taxon>Pichiales</taxon>
        <taxon>Pichiaceae</taxon>
        <taxon>Ogataea</taxon>
    </lineage>
</organism>
<accession>A0A9P8PEB1</accession>
<name>A0A9P8PEB1_9ASCO</name>
<evidence type="ECO:0000313" key="1">
    <source>
        <dbReference type="EMBL" id="KAH3670095.1"/>
    </source>
</evidence>
<comment type="caution">
    <text evidence="1">The sequence shown here is derived from an EMBL/GenBank/DDBJ whole genome shotgun (WGS) entry which is preliminary data.</text>
</comment>
<keyword evidence="2" id="KW-1185">Reference proteome</keyword>
<reference evidence="1" key="2">
    <citation type="submission" date="2021-01" db="EMBL/GenBank/DDBJ databases">
        <authorList>
            <person name="Schikora-Tamarit M.A."/>
        </authorList>
    </citation>
    <scope>NUCLEOTIDE SEQUENCE</scope>
    <source>
        <strain evidence="1">NCAIM Y.01608</strain>
    </source>
</reference>
<dbReference type="Proteomes" id="UP000788993">
    <property type="component" value="Unassembled WGS sequence"/>
</dbReference>
<reference evidence="1" key="1">
    <citation type="journal article" date="2021" name="Open Biol.">
        <title>Shared evolutionary footprints suggest mitochondrial oxidative damage underlies multiple complex I losses in fungi.</title>
        <authorList>
            <person name="Schikora-Tamarit M.A."/>
            <person name="Marcet-Houben M."/>
            <person name="Nosek J."/>
            <person name="Gabaldon T."/>
        </authorList>
    </citation>
    <scope>NUCLEOTIDE SEQUENCE</scope>
    <source>
        <strain evidence="1">NCAIM Y.01608</strain>
    </source>
</reference>
<sequence length="127" mass="13854">MSQINHEVLEALIRLLLTVGGVDDNNGEDWGVEVTSEPADKLDLAVKFALKFSVSFTLTPAAALIVFRPVVGCTSEMLLLMLEGVKPAFEAGFEFGSVGMIDRKHNFSLPEICYEARKIGNKVGHCK</sequence>
<dbReference type="AlphaFoldDB" id="A0A9P8PEB1"/>